<reference evidence="1" key="1">
    <citation type="submission" date="2024-01" db="EMBL/GenBank/DDBJ databases">
        <authorList>
            <person name="Zhu Q."/>
        </authorList>
    </citation>
    <scope>NUCLEOTIDE SEQUENCE</scope>
</reference>
<dbReference type="Proteomes" id="UP001432380">
    <property type="component" value="Segment"/>
</dbReference>
<accession>A0AAX4JI23</accession>
<protein>
    <submittedName>
        <fullName evidence="1">ADP-ribosylglycohydrolase</fullName>
    </submittedName>
</protein>
<sequence length="137" mass="15118">MKGWKNDGSCVFVFGSNEGGKHGAGAARTAYNKYGARWGFSYGHMGNSFAIPTKNFNISKTLELSQIRAYVQGFLAYAKGHPELNFYVTRIGCGLAGLEDKDIALMFNTAPANCLFDEAWKPFLGTHGREYWGTFPN</sequence>
<organism evidence="1 2">
    <name type="scientific">Burkholderia phage vB_BpP_HN02</name>
    <dbReference type="NCBI Taxonomy" id="3116925"/>
    <lineage>
        <taxon>Viruses</taxon>
        <taxon>Duplodnaviria</taxon>
        <taxon>Heunggongvirae</taxon>
        <taxon>Uroviricota</taxon>
        <taxon>Caudoviricetes</taxon>
        <taxon>Schitoviridae</taxon>
    </lineage>
</organism>
<dbReference type="EMBL" id="PP079243">
    <property type="protein sequence ID" value="WVK89934.1"/>
    <property type="molecule type" value="Genomic_DNA"/>
</dbReference>
<proteinExistence type="predicted"/>
<evidence type="ECO:0000313" key="1">
    <source>
        <dbReference type="EMBL" id="WVK89934.1"/>
    </source>
</evidence>
<name>A0AAX4JI23_9CAUD</name>
<evidence type="ECO:0000313" key="2">
    <source>
        <dbReference type="Proteomes" id="UP001432380"/>
    </source>
</evidence>